<dbReference type="Pfam" id="PF01753">
    <property type="entry name" value="zf-MYND"/>
    <property type="match status" value="1"/>
</dbReference>
<feature type="region of interest" description="Disordered" evidence="5">
    <location>
        <begin position="216"/>
        <end position="281"/>
    </location>
</feature>
<protein>
    <recommendedName>
        <fullName evidence="7">MYND-type domain-containing protein</fullName>
    </recommendedName>
</protein>
<organism evidence="8">
    <name type="scientific">Guillardia theta</name>
    <name type="common">Cryptophyte</name>
    <name type="synonym">Cryptomonas phi</name>
    <dbReference type="NCBI Taxonomy" id="55529"/>
    <lineage>
        <taxon>Eukaryota</taxon>
        <taxon>Cryptophyceae</taxon>
        <taxon>Pyrenomonadales</taxon>
        <taxon>Geminigeraceae</taxon>
        <taxon>Guillardia</taxon>
    </lineage>
</organism>
<evidence type="ECO:0000256" key="3">
    <source>
        <dbReference type="ARBA" id="ARBA00022833"/>
    </source>
</evidence>
<evidence type="ECO:0000259" key="7">
    <source>
        <dbReference type="PROSITE" id="PS50865"/>
    </source>
</evidence>
<keyword evidence="2 4" id="KW-0863">Zinc-finger</keyword>
<evidence type="ECO:0000256" key="2">
    <source>
        <dbReference type="ARBA" id="ARBA00022771"/>
    </source>
</evidence>
<evidence type="ECO:0000313" key="8">
    <source>
        <dbReference type="EMBL" id="CAE2322421.1"/>
    </source>
</evidence>
<evidence type="ECO:0000256" key="1">
    <source>
        <dbReference type="ARBA" id="ARBA00022723"/>
    </source>
</evidence>
<gene>
    <name evidence="8" type="ORF">GTHE00462_LOCUS28153</name>
</gene>
<dbReference type="PROSITE" id="PS50865">
    <property type="entry name" value="ZF_MYND_2"/>
    <property type="match status" value="1"/>
</dbReference>
<feature type="signal peptide" evidence="6">
    <location>
        <begin position="1"/>
        <end position="20"/>
    </location>
</feature>
<sequence length="281" mass="31891">MARVGLRICLLLLLTSGVDSLYSTDSTMDTEEFDDKLTQLYLTRKYDEVADNCTEDVGLNWNIPEFNLESMQSNRPMYPWTEVVPEDSICWYCGEPADCECAMCGRASYCDGDCLSIHWRQHKQSCRLLRPKDRVDGPMPPRANSSAIACAYPLDDPHAKKVMERMNPWCLEWVPEDPDALTYVAPVEGQVDLNNLLDTRAVFLQRQRRSAILTGRNTEKAERAYHASRMGRRADKRGGGQGPPKSPQKPPQERYSHLVAAGGRTGHRFPQLNFRKPSSSY</sequence>
<proteinExistence type="predicted"/>
<accession>A0A7S4U677</accession>
<dbReference type="EMBL" id="HBKN01036066">
    <property type="protein sequence ID" value="CAE2322421.1"/>
    <property type="molecule type" value="Transcribed_RNA"/>
</dbReference>
<dbReference type="Gene3D" id="6.10.140.2220">
    <property type="match status" value="1"/>
</dbReference>
<dbReference type="AlphaFoldDB" id="A0A7S4U677"/>
<keyword evidence="6" id="KW-0732">Signal</keyword>
<evidence type="ECO:0000256" key="5">
    <source>
        <dbReference type="SAM" id="MobiDB-lite"/>
    </source>
</evidence>
<name>A0A7S4U677_GUITH</name>
<dbReference type="InterPro" id="IPR002893">
    <property type="entry name" value="Znf_MYND"/>
</dbReference>
<keyword evidence="3" id="KW-0862">Zinc</keyword>
<feature type="chain" id="PRO_5031086228" description="MYND-type domain-containing protein" evidence="6">
    <location>
        <begin position="21"/>
        <end position="281"/>
    </location>
</feature>
<feature type="domain" description="MYND-type" evidence="7">
    <location>
        <begin position="90"/>
        <end position="126"/>
    </location>
</feature>
<evidence type="ECO:0000256" key="4">
    <source>
        <dbReference type="PROSITE-ProRule" id="PRU00134"/>
    </source>
</evidence>
<dbReference type="PROSITE" id="PS01360">
    <property type="entry name" value="ZF_MYND_1"/>
    <property type="match status" value="1"/>
</dbReference>
<evidence type="ECO:0000256" key="6">
    <source>
        <dbReference type="SAM" id="SignalP"/>
    </source>
</evidence>
<keyword evidence="1" id="KW-0479">Metal-binding</keyword>
<dbReference type="SUPFAM" id="SSF144232">
    <property type="entry name" value="HIT/MYND zinc finger-like"/>
    <property type="match status" value="1"/>
</dbReference>
<reference evidence="8" key="1">
    <citation type="submission" date="2021-01" db="EMBL/GenBank/DDBJ databases">
        <authorList>
            <person name="Corre E."/>
            <person name="Pelletier E."/>
            <person name="Niang G."/>
            <person name="Scheremetjew M."/>
            <person name="Finn R."/>
            <person name="Kale V."/>
            <person name="Holt S."/>
            <person name="Cochrane G."/>
            <person name="Meng A."/>
            <person name="Brown T."/>
            <person name="Cohen L."/>
        </authorList>
    </citation>
    <scope>NUCLEOTIDE SEQUENCE</scope>
    <source>
        <strain evidence="8">CCMP 2712</strain>
    </source>
</reference>
<dbReference type="GO" id="GO:0008270">
    <property type="term" value="F:zinc ion binding"/>
    <property type="evidence" value="ECO:0007669"/>
    <property type="project" value="UniProtKB-KW"/>
</dbReference>